<dbReference type="Proteomes" id="UP000053105">
    <property type="component" value="Unassembled WGS sequence"/>
</dbReference>
<organism evidence="2 3">
    <name type="scientific">Melipona quadrifasciata</name>
    <dbReference type="NCBI Taxonomy" id="166423"/>
    <lineage>
        <taxon>Eukaryota</taxon>
        <taxon>Metazoa</taxon>
        <taxon>Ecdysozoa</taxon>
        <taxon>Arthropoda</taxon>
        <taxon>Hexapoda</taxon>
        <taxon>Insecta</taxon>
        <taxon>Pterygota</taxon>
        <taxon>Neoptera</taxon>
        <taxon>Endopterygota</taxon>
        <taxon>Hymenoptera</taxon>
        <taxon>Apocrita</taxon>
        <taxon>Aculeata</taxon>
        <taxon>Apoidea</taxon>
        <taxon>Anthophila</taxon>
        <taxon>Apidae</taxon>
        <taxon>Melipona</taxon>
    </lineage>
</organism>
<evidence type="ECO:0000313" key="2">
    <source>
        <dbReference type="EMBL" id="KOX70733.1"/>
    </source>
</evidence>
<accession>A0A0M8ZW03</accession>
<reference evidence="2 3" key="1">
    <citation type="submission" date="2015-07" db="EMBL/GenBank/DDBJ databases">
        <title>The genome of Melipona quadrifasciata.</title>
        <authorList>
            <person name="Pan H."/>
            <person name="Kapheim K."/>
        </authorList>
    </citation>
    <scope>NUCLEOTIDE SEQUENCE [LARGE SCALE GENOMIC DNA]</scope>
    <source>
        <strain evidence="2">0111107301</strain>
        <tissue evidence="2">Whole body</tissue>
    </source>
</reference>
<keyword evidence="3" id="KW-1185">Reference proteome</keyword>
<gene>
    <name evidence="2" type="ORF">WN51_02157</name>
</gene>
<evidence type="ECO:0000313" key="3">
    <source>
        <dbReference type="Proteomes" id="UP000053105"/>
    </source>
</evidence>
<dbReference type="AlphaFoldDB" id="A0A0M8ZW03"/>
<feature type="compositionally biased region" description="Polar residues" evidence="1">
    <location>
        <begin position="17"/>
        <end position="27"/>
    </location>
</feature>
<proteinExistence type="predicted"/>
<feature type="region of interest" description="Disordered" evidence="1">
    <location>
        <begin position="1"/>
        <end position="43"/>
    </location>
</feature>
<dbReference type="EMBL" id="KQ435851">
    <property type="protein sequence ID" value="KOX70733.1"/>
    <property type="molecule type" value="Genomic_DNA"/>
</dbReference>
<evidence type="ECO:0000256" key="1">
    <source>
        <dbReference type="SAM" id="MobiDB-lite"/>
    </source>
</evidence>
<protein>
    <submittedName>
        <fullName evidence="2">Uncharacterized protein</fullName>
    </submittedName>
</protein>
<name>A0A0M8ZW03_9HYME</name>
<sequence length="558" mass="63659">MADVPGKDSEFEKRSNLKYTDNLTVHNSRYKGKEEPNKQAEAPRFAERNGWQYCLTEIENSLVGQDKLTRLMSNAADQSINKKEIFDFSARLVAMHATCKLETRIELETEKRKSDTKDPLVGPPRTCEIPTRNKVTNHCRMVNGELDKPLYPEHSTKKIIVKQFKKLPTLENFTRNEAEPEELKMLKYLMKEISNRKICSRVRRGRNADAISTSSLTQAYHKIKTVTTLKQNIITDTGSTDTPYTCARAQKSCSDTTGCDNVPAPLMHREAARCVEYNHPLCHIFATILNCQKSFDDWKMRDTPNTHLAKSVSTSFQHLLYQMKFGIVLPTMSKTNSITAKIMFLLVNSLVDKLKIHACRSLFLSYLSTFVPIALFSQSAGQRATCYAPYPDTVTLPVQTVRYCDYLRADPAAQATRINVDIDGTNENFLGYCTDACASDIVQTHKNPQLKTKVATFLFLGQMYEKIRSFQKPENATKSRARACMYNSYDKLRKEKDLFSPVSYDKLYKRKISILKTTVGLVTKKEKKNVSLSIKFKFARFCEIDNSQHLSEYSASVQ</sequence>
<feature type="compositionally biased region" description="Basic and acidic residues" evidence="1">
    <location>
        <begin position="1"/>
        <end position="15"/>
    </location>
</feature>